<accession>A0AAW6Q6K7</accession>
<proteinExistence type="inferred from homology"/>
<feature type="binding site" evidence="7">
    <location>
        <position position="125"/>
    </location>
    <ligand>
        <name>Zn(2+)</name>
        <dbReference type="ChEBI" id="CHEBI:29105"/>
        <label>1</label>
    </ligand>
</feature>
<comment type="catalytic activity">
    <reaction evidence="1 7">
        <text>an S-(2-hydroxyacyl)glutathione + H2O = a 2-hydroxy carboxylate + glutathione + H(+)</text>
        <dbReference type="Rhea" id="RHEA:21864"/>
        <dbReference type="ChEBI" id="CHEBI:15377"/>
        <dbReference type="ChEBI" id="CHEBI:15378"/>
        <dbReference type="ChEBI" id="CHEBI:57925"/>
        <dbReference type="ChEBI" id="CHEBI:58896"/>
        <dbReference type="ChEBI" id="CHEBI:71261"/>
        <dbReference type="EC" id="3.1.2.6"/>
    </reaction>
</comment>
<dbReference type="Gene3D" id="3.60.15.10">
    <property type="entry name" value="Ribonuclease Z/Hydroxyacylglutathione hydrolase-like"/>
    <property type="match status" value="1"/>
</dbReference>
<dbReference type="AlphaFoldDB" id="A0AAW6Q6K7"/>
<evidence type="ECO:0000256" key="1">
    <source>
        <dbReference type="ARBA" id="ARBA00001623"/>
    </source>
</evidence>
<evidence type="ECO:0000256" key="5">
    <source>
        <dbReference type="ARBA" id="ARBA00022801"/>
    </source>
</evidence>
<dbReference type="CDD" id="cd07723">
    <property type="entry name" value="hydroxyacylglutathione_hydrolase_MBL-fold"/>
    <property type="match status" value="1"/>
</dbReference>
<evidence type="ECO:0000313" key="9">
    <source>
        <dbReference type="EMBL" id="MDG2946175.1"/>
    </source>
</evidence>
<feature type="binding site" evidence="7">
    <location>
        <position position="108"/>
    </location>
    <ligand>
        <name>Zn(2+)</name>
        <dbReference type="ChEBI" id="CHEBI:29105"/>
        <label>1</label>
    </ligand>
</feature>
<gene>
    <name evidence="7 10" type="primary">gloB</name>
    <name evidence="10" type="ORF">P7M15_00100</name>
    <name evidence="9" type="ORF">P7M32_07000</name>
</gene>
<protein>
    <recommendedName>
        <fullName evidence="7">Hydroxyacylglutathione hydrolase</fullName>
        <ecNumber evidence="7">3.1.2.6</ecNumber>
    </recommendedName>
    <alternativeName>
        <fullName evidence="7">Glyoxalase II</fullName>
        <shortName evidence="7">Glx II</shortName>
    </alternativeName>
</protein>
<evidence type="ECO:0000256" key="2">
    <source>
        <dbReference type="ARBA" id="ARBA00004963"/>
    </source>
</evidence>
<comment type="caution">
    <text evidence="10">The sequence shown here is derived from an EMBL/GenBank/DDBJ whole genome shotgun (WGS) entry which is preliminary data.</text>
</comment>
<sequence length="233" mass="26150">MLKPIPALKDNYIWVYGRENCPVIVVDITEIDRLLPFLRENKFGVEAVLLTHKHDDHVGGVAAFKRYFPDVPVYGPQECADKGATHIINEGEIVTPHYRIRVIPTGGHTPQHVSYVTDGHLFCGDTLFSAGCGRVFTGNYAQMYDSVQRLKNLPDDTLVCPAHEYTLSNLAFAESVLGDKSAVKNQQVFVARLRAQNRPSLPTTLALEKQINPFLIAENLAQFEAWRKAKDQF</sequence>
<comment type="pathway">
    <text evidence="2 7">Secondary metabolite metabolism; methylglyoxal degradation; (R)-lactate from methylglyoxal: step 2/2.</text>
</comment>
<dbReference type="Proteomes" id="UP001216057">
    <property type="component" value="Unassembled WGS sequence"/>
</dbReference>
<feature type="binding site" evidence="7">
    <location>
        <position position="54"/>
    </location>
    <ligand>
        <name>Zn(2+)</name>
        <dbReference type="ChEBI" id="CHEBI:29105"/>
        <label>1</label>
    </ligand>
</feature>
<evidence type="ECO:0000313" key="11">
    <source>
        <dbReference type="Proteomes" id="UP001214976"/>
    </source>
</evidence>
<keyword evidence="5 7" id="KW-0378">Hydrolase</keyword>
<dbReference type="InterPro" id="IPR017782">
    <property type="entry name" value="Hydroxyacylglutathione_Hdrlase"/>
</dbReference>
<dbReference type="GO" id="GO:0004416">
    <property type="term" value="F:hydroxyacylglutathione hydrolase activity"/>
    <property type="evidence" value="ECO:0007669"/>
    <property type="project" value="UniProtKB-UniRule"/>
</dbReference>
<dbReference type="Pfam" id="PF00753">
    <property type="entry name" value="Lactamase_B"/>
    <property type="match status" value="2"/>
</dbReference>
<dbReference type="InterPro" id="IPR050110">
    <property type="entry name" value="Glyoxalase_II_hydrolase"/>
</dbReference>
<evidence type="ECO:0000259" key="8">
    <source>
        <dbReference type="SMART" id="SM00849"/>
    </source>
</evidence>
<feature type="binding site" evidence="7">
    <location>
        <position position="163"/>
    </location>
    <ligand>
        <name>Zn(2+)</name>
        <dbReference type="ChEBI" id="CHEBI:29105"/>
        <label>2</label>
    </ligand>
</feature>
<keyword evidence="4 7" id="KW-0479">Metal-binding</keyword>
<dbReference type="PANTHER" id="PTHR43705">
    <property type="entry name" value="HYDROXYACYLGLUTATHIONE HYDROLASE"/>
    <property type="match status" value="1"/>
</dbReference>
<evidence type="ECO:0000313" key="12">
    <source>
        <dbReference type="Proteomes" id="UP001216057"/>
    </source>
</evidence>
<dbReference type="SUPFAM" id="SSF56281">
    <property type="entry name" value="Metallo-hydrolase/oxidoreductase"/>
    <property type="match status" value="1"/>
</dbReference>
<dbReference type="InterPro" id="IPR001279">
    <property type="entry name" value="Metallo-B-lactamas"/>
</dbReference>
<dbReference type="EC" id="3.1.2.6" evidence="7"/>
<comment type="function">
    <text evidence="7">Thiolesterase that catalyzes the hydrolysis of S-D-lactoyl-glutathione to form glutathione and D-lactic acid.</text>
</comment>
<evidence type="ECO:0000256" key="6">
    <source>
        <dbReference type="ARBA" id="ARBA00022833"/>
    </source>
</evidence>
<dbReference type="Proteomes" id="UP001214976">
    <property type="component" value="Unassembled WGS sequence"/>
</dbReference>
<reference evidence="10 12" key="1">
    <citation type="submission" date="2023-03" db="EMBL/GenBank/DDBJ databases">
        <title>Classification of Bisgaard taxon 6 and taxon 10 as Exercitatus varius gen. nov., spec. nov.</title>
        <authorList>
            <person name="Christensen H."/>
        </authorList>
    </citation>
    <scope>NUCLEOTIDE SEQUENCE</scope>
    <source>
        <strain evidence="9 12">23350_01</strain>
        <strain evidence="10">86116</strain>
    </source>
</reference>
<dbReference type="InterPro" id="IPR032282">
    <property type="entry name" value="HAGH_C"/>
</dbReference>
<keyword evidence="12" id="KW-1185">Reference proteome</keyword>
<organism evidence="10 11">
    <name type="scientific">Exercitatus varius</name>
    <dbReference type="NCBI Taxonomy" id="67857"/>
    <lineage>
        <taxon>Bacteria</taxon>
        <taxon>Pseudomonadati</taxon>
        <taxon>Pseudomonadota</taxon>
        <taxon>Gammaproteobacteria</taxon>
        <taxon>Pasteurellales</taxon>
        <taxon>Pasteurellaceae</taxon>
        <taxon>Exercitatus</taxon>
    </lineage>
</organism>
<feature type="binding site" evidence="7">
    <location>
        <position position="125"/>
    </location>
    <ligand>
        <name>Zn(2+)</name>
        <dbReference type="ChEBI" id="CHEBI:29105"/>
        <label>2</label>
    </ligand>
</feature>
<feature type="binding site" evidence="7">
    <location>
        <position position="52"/>
    </location>
    <ligand>
        <name>Zn(2+)</name>
        <dbReference type="ChEBI" id="CHEBI:29105"/>
        <label>1</label>
    </ligand>
</feature>
<dbReference type="EMBL" id="JARQTX010000006">
    <property type="protein sequence ID" value="MDG2946175.1"/>
    <property type="molecule type" value="Genomic_DNA"/>
</dbReference>
<comment type="subunit">
    <text evidence="7">Monomer.</text>
</comment>
<dbReference type="InterPro" id="IPR035680">
    <property type="entry name" value="Clx_II_MBL"/>
</dbReference>
<feature type="binding site" evidence="7">
    <location>
        <position position="57"/>
    </location>
    <ligand>
        <name>Zn(2+)</name>
        <dbReference type="ChEBI" id="CHEBI:29105"/>
        <label>2</label>
    </ligand>
</feature>
<comment type="cofactor">
    <cofactor evidence="7">
        <name>Zn(2+)</name>
        <dbReference type="ChEBI" id="CHEBI:29105"/>
    </cofactor>
    <text evidence="7">Binds 2 Zn(2+) ions per subunit.</text>
</comment>
<evidence type="ECO:0000256" key="3">
    <source>
        <dbReference type="ARBA" id="ARBA00006759"/>
    </source>
</evidence>
<dbReference type="SMART" id="SM00849">
    <property type="entry name" value="Lactamase_B"/>
    <property type="match status" value="1"/>
</dbReference>
<dbReference type="EMBL" id="JARQTW010000001">
    <property type="protein sequence ID" value="MDG2948932.1"/>
    <property type="molecule type" value="Genomic_DNA"/>
</dbReference>
<dbReference type="GO" id="GO:0046872">
    <property type="term" value="F:metal ion binding"/>
    <property type="evidence" value="ECO:0007669"/>
    <property type="project" value="UniProtKB-KW"/>
</dbReference>
<dbReference type="RefSeq" id="WP_317476303.1">
    <property type="nucleotide sequence ID" value="NZ_JARQTW010000001.1"/>
</dbReference>
<feature type="binding site" evidence="7">
    <location>
        <position position="56"/>
    </location>
    <ligand>
        <name>Zn(2+)</name>
        <dbReference type="ChEBI" id="CHEBI:29105"/>
        <label>2</label>
    </ligand>
</feature>
<dbReference type="InterPro" id="IPR036866">
    <property type="entry name" value="RibonucZ/Hydroxyglut_hydro"/>
</dbReference>
<evidence type="ECO:0000256" key="4">
    <source>
        <dbReference type="ARBA" id="ARBA00022723"/>
    </source>
</evidence>
<dbReference type="PANTHER" id="PTHR43705:SF1">
    <property type="entry name" value="HYDROXYACYLGLUTATHIONE HYDROLASE GLOB"/>
    <property type="match status" value="1"/>
</dbReference>
<name>A0AAW6Q6K7_9PAST</name>
<feature type="domain" description="Metallo-beta-lactamase" evidence="8">
    <location>
        <begin position="10"/>
        <end position="163"/>
    </location>
</feature>
<evidence type="ECO:0000313" key="10">
    <source>
        <dbReference type="EMBL" id="MDG2948932.1"/>
    </source>
</evidence>
<dbReference type="GO" id="GO:0019243">
    <property type="term" value="P:methylglyoxal catabolic process to D-lactate via S-lactoyl-glutathione"/>
    <property type="evidence" value="ECO:0007669"/>
    <property type="project" value="UniProtKB-UniRule"/>
</dbReference>
<keyword evidence="6 7" id="KW-0862">Zinc</keyword>
<dbReference type="HAMAP" id="MF_01374">
    <property type="entry name" value="Glyoxalase_2"/>
    <property type="match status" value="1"/>
</dbReference>
<dbReference type="Pfam" id="PF16123">
    <property type="entry name" value="HAGH_C"/>
    <property type="match status" value="1"/>
</dbReference>
<evidence type="ECO:0000256" key="7">
    <source>
        <dbReference type="HAMAP-Rule" id="MF_01374"/>
    </source>
</evidence>
<comment type="similarity">
    <text evidence="3 7">Belongs to the metallo-beta-lactamase superfamily. Glyoxalase II family.</text>
</comment>
<dbReference type="NCBIfam" id="TIGR03413">
    <property type="entry name" value="GSH_gloB"/>
    <property type="match status" value="1"/>
</dbReference>